<protein>
    <submittedName>
        <fullName evidence="3">Repeat protein</fullName>
    </submittedName>
</protein>
<evidence type="ECO:0000256" key="2">
    <source>
        <dbReference type="SAM" id="SignalP"/>
    </source>
</evidence>
<evidence type="ECO:0000313" key="3">
    <source>
        <dbReference type="EMBL" id="EDM50566.1"/>
    </source>
</evidence>
<accession>A5Z9X2</accession>
<keyword evidence="2" id="KW-0732">Signal</keyword>
<reference evidence="3 4" key="1">
    <citation type="submission" date="2007-03" db="EMBL/GenBank/DDBJ databases">
        <authorList>
            <person name="Fulton L."/>
            <person name="Clifton S."/>
            <person name="Fulton B."/>
            <person name="Xu J."/>
            <person name="Minx P."/>
            <person name="Pepin K.H."/>
            <person name="Johnson M."/>
            <person name="Thiruvilangam P."/>
            <person name="Bhonagiri V."/>
            <person name="Nash W.E."/>
            <person name="Mardis E.R."/>
            <person name="Wilson R.K."/>
        </authorList>
    </citation>
    <scope>NUCLEOTIDE SEQUENCE [LARGE SCALE GENOMIC DNA]</scope>
    <source>
        <strain evidence="3 4">ATCC 27560</strain>
    </source>
</reference>
<dbReference type="GO" id="GO:0030313">
    <property type="term" value="C:cell envelope"/>
    <property type="evidence" value="ECO:0007669"/>
    <property type="project" value="UniProtKB-SubCell"/>
</dbReference>
<dbReference type="OrthoDB" id="1775972at2"/>
<evidence type="ECO:0000256" key="1">
    <source>
        <dbReference type="ARBA" id="ARBA00004196"/>
    </source>
</evidence>
<proteinExistence type="predicted"/>
<dbReference type="HOGENOM" id="CLU_1060685_0_0_9"/>
<dbReference type="Gene3D" id="2.60.40.4270">
    <property type="entry name" value="Listeria-Bacteroides repeat domain"/>
    <property type="match status" value="1"/>
</dbReference>
<dbReference type="AlphaFoldDB" id="A5Z9X2"/>
<dbReference type="Proteomes" id="UP000006000">
    <property type="component" value="Unassembled WGS sequence"/>
</dbReference>
<gene>
    <name evidence="3" type="ORF">EUBVEN_02519</name>
</gene>
<dbReference type="RefSeq" id="WP_005364078.1">
    <property type="nucleotide sequence ID" value="NZ_DS264286.1"/>
</dbReference>
<feature type="signal peptide" evidence="2">
    <location>
        <begin position="1"/>
        <end position="27"/>
    </location>
</feature>
<evidence type="ECO:0000313" key="4">
    <source>
        <dbReference type="Proteomes" id="UP000006000"/>
    </source>
</evidence>
<dbReference type="InterPro" id="IPR042229">
    <property type="entry name" value="Listeria/Bacterioides_rpt_sf"/>
</dbReference>
<dbReference type="Pfam" id="PF09479">
    <property type="entry name" value="Flg_new"/>
    <property type="match status" value="1"/>
</dbReference>
<organism evidence="3 4">
    <name type="scientific">Eubacterium ventriosum ATCC 27560</name>
    <dbReference type="NCBI Taxonomy" id="411463"/>
    <lineage>
        <taxon>Bacteria</taxon>
        <taxon>Bacillati</taxon>
        <taxon>Bacillota</taxon>
        <taxon>Clostridia</taxon>
        <taxon>Eubacteriales</taxon>
        <taxon>Eubacteriaceae</taxon>
        <taxon>Eubacterium</taxon>
    </lineage>
</organism>
<sequence length="268" mass="31164">MKKIINLTILSTIILSLSFIPAIPTNAASKVNITYYSSNGYFKAKLNRSKRKITIKNKVNKKRGYAPAIRREGYIFDGWYSKKKGGKKYSASTIITKKQKLYPHWIKKYKINTKYFVPIGMKFSSLPEYEPYWGTLKILNKKTKAYSCSYILTNTQKDTFSISGIVKAIDNNGDYIYDYSCYSINCRLKNLINIKKSTYVKNFLKKLGIKRYDFDASEHYIDFVCGSTRFADETYDTDIIWQINLNSKNQVTPDTIVSFDANDDWEQY</sequence>
<reference evidence="3 4" key="2">
    <citation type="submission" date="2007-04" db="EMBL/GenBank/DDBJ databases">
        <title>Draft genome sequence of Eubacterium ventriosum (ATCC 27560).</title>
        <authorList>
            <person name="Sudarsanam P."/>
            <person name="Ley R."/>
            <person name="Guruge J."/>
            <person name="Turnbaugh P.J."/>
            <person name="Mahowald M."/>
            <person name="Liep D."/>
            <person name="Gordon J."/>
        </authorList>
    </citation>
    <scope>NUCLEOTIDE SEQUENCE [LARGE SCALE GENOMIC DNA]</scope>
    <source>
        <strain evidence="3 4">ATCC 27560</strain>
    </source>
</reference>
<dbReference type="InterPro" id="IPR013378">
    <property type="entry name" value="InlB-like_B-rpt"/>
</dbReference>
<dbReference type="EMBL" id="AAVL02000037">
    <property type="protein sequence ID" value="EDM50566.1"/>
    <property type="molecule type" value="Genomic_DNA"/>
</dbReference>
<dbReference type="STRING" id="411463.EUBVEN_02519"/>
<comment type="subcellular location">
    <subcellularLocation>
        <location evidence="1">Cell envelope</location>
    </subcellularLocation>
</comment>
<feature type="chain" id="PRO_5002688163" evidence="2">
    <location>
        <begin position="28"/>
        <end position="268"/>
    </location>
</feature>
<name>A5Z9X2_9FIRM</name>
<comment type="caution">
    <text evidence="3">The sequence shown here is derived from an EMBL/GenBank/DDBJ whole genome shotgun (WGS) entry which is preliminary data.</text>
</comment>